<feature type="compositionally biased region" description="Basic and acidic residues" evidence="1">
    <location>
        <begin position="120"/>
        <end position="130"/>
    </location>
</feature>
<feature type="non-terminal residue" evidence="2">
    <location>
        <position position="310"/>
    </location>
</feature>
<feature type="region of interest" description="Disordered" evidence="1">
    <location>
        <begin position="1"/>
        <end position="310"/>
    </location>
</feature>
<name>A0A6J4UBC8_9ACTN</name>
<evidence type="ECO:0000256" key="1">
    <source>
        <dbReference type="SAM" id="MobiDB-lite"/>
    </source>
</evidence>
<organism evidence="2">
    <name type="scientific">uncultured Thermoleophilia bacterium</name>
    <dbReference type="NCBI Taxonomy" id="1497501"/>
    <lineage>
        <taxon>Bacteria</taxon>
        <taxon>Bacillati</taxon>
        <taxon>Actinomycetota</taxon>
        <taxon>Thermoleophilia</taxon>
        <taxon>environmental samples</taxon>
    </lineage>
</organism>
<gene>
    <name evidence="2" type="ORF">AVDCRST_MAG79-2246</name>
</gene>
<evidence type="ECO:0000313" key="2">
    <source>
        <dbReference type="EMBL" id="CAA9545424.1"/>
    </source>
</evidence>
<protein>
    <submittedName>
        <fullName evidence="2">Heme O synthase, protoheme IX farnesyltransferase COX10-CtaB</fullName>
        <ecNumber evidence="2">2.5.1.-</ecNumber>
    </submittedName>
</protein>
<accession>A0A6J4UBC8</accession>
<feature type="compositionally biased region" description="Basic and acidic residues" evidence="1">
    <location>
        <begin position="75"/>
        <end position="109"/>
    </location>
</feature>
<dbReference type="EMBL" id="CADCWC010000338">
    <property type="protein sequence ID" value="CAA9545424.1"/>
    <property type="molecule type" value="Genomic_DNA"/>
</dbReference>
<feature type="compositionally biased region" description="Basic residues" evidence="1">
    <location>
        <begin position="1"/>
        <end position="10"/>
    </location>
</feature>
<feature type="non-terminal residue" evidence="2">
    <location>
        <position position="1"/>
    </location>
</feature>
<feature type="compositionally biased region" description="Basic residues" evidence="1">
    <location>
        <begin position="110"/>
        <end position="119"/>
    </location>
</feature>
<dbReference type="EC" id="2.5.1.-" evidence="2"/>
<feature type="compositionally biased region" description="Basic residues" evidence="1">
    <location>
        <begin position="131"/>
        <end position="145"/>
    </location>
</feature>
<dbReference type="AlphaFoldDB" id="A0A6J4UBC8"/>
<feature type="compositionally biased region" description="Basic and acidic residues" evidence="1">
    <location>
        <begin position="59"/>
        <end position="68"/>
    </location>
</feature>
<sequence length="310" mass="33786">GLRARRRPRGPRPGAGRRSDARARRRLPDADEAADHAARRLHHAGGDGVGRGGSAAARADGRDAARHDARLRRRERAEPRLGPRHRPADDAHGDPSDRRRTDRSPVGRDLRRRAERGRRRAPDRGRESARRRARHGGQPLLRRRLHDGAEAADAPEHRHRRRRGGRATAGGLGRGDRRGGPRAAPHVPDHLLLDAAALLGARHPRPPGVRAGRDPDAARRPQRARDGHADPRLHGHPGRRLDPALHRGAAGPRLPRLGHAARAAVPAAVAPADARPVARRRPRHVPVVARLPGAALHGHGPRPGTRRGRL</sequence>
<keyword evidence="2" id="KW-0808">Transferase</keyword>
<reference evidence="2" key="1">
    <citation type="submission" date="2020-02" db="EMBL/GenBank/DDBJ databases">
        <authorList>
            <person name="Meier V. D."/>
        </authorList>
    </citation>
    <scope>NUCLEOTIDE SEQUENCE</scope>
    <source>
        <strain evidence="2">AVDCRST_MAG79</strain>
    </source>
</reference>
<proteinExistence type="predicted"/>
<feature type="compositionally biased region" description="Basic and acidic residues" evidence="1">
    <location>
        <begin position="211"/>
        <end position="245"/>
    </location>
</feature>
<feature type="compositionally biased region" description="Low complexity" evidence="1">
    <location>
        <begin position="260"/>
        <end position="275"/>
    </location>
</feature>
<dbReference type="GO" id="GO:0016740">
    <property type="term" value="F:transferase activity"/>
    <property type="evidence" value="ECO:0007669"/>
    <property type="project" value="UniProtKB-KW"/>
</dbReference>
<feature type="compositionally biased region" description="Basic and acidic residues" evidence="1">
    <location>
        <begin position="17"/>
        <end position="38"/>
    </location>
</feature>